<dbReference type="Pfam" id="PF13537">
    <property type="entry name" value="GATase_7"/>
    <property type="match status" value="1"/>
</dbReference>
<comment type="pathway">
    <text evidence="1 11">Amino-acid biosynthesis; L-asparagine biosynthesis; L-asparagine from L-aspartate (L-Gln route): step 1/1.</text>
</comment>
<feature type="binding site" evidence="13">
    <location>
        <position position="97"/>
    </location>
    <ligand>
        <name>L-glutamine</name>
        <dbReference type="ChEBI" id="CHEBI:58359"/>
    </ligand>
</feature>
<dbReference type="InterPro" id="IPR001962">
    <property type="entry name" value="Asn_synthase"/>
</dbReference>
<reference evidence="16" key="2">
    <citation type="submission" date="2025-08" db="UniProtKB">
        <authorList>
            <consortium name="Ensembl"/>
        </authorList>
    </citation>
    <scope>IDENTIFICATION</scope>
</reference>
<keyword evidence="4" id="KW-0436">Ligase</keyword>
<dbReference type="InterPro" id="IPR033738">
    <property type="entry name" value="AsnB_N"/>
</dbReference>
<dbReference type="SUPFAM" id="SSF52402">
    <property type="entry name" value="Adenine nucleotide alpha hydrolases-like"/>
    <property type="match status" value="1"/>
</dbReference>
<evidence type="ECO:0000256" key="2">
    <source>
        <dbReference type="ARBA" id="ARBA00012737"/>
    </source>
</evidence>
<reference evidence="16" key="3">
    <citation type="submission" date="2025-09" db="UniProtKB">
        <authorList>
            <consortium name="Ensembl"/>
        </authorList>
    </citation>
    <scope>IDENTIFICATION</scope>
</reference>
<keyword evidence="8 12" id="KW-0061">Asparagine biosynthesis</keyword>
<dbReference type="FunFam" id="3.40.50.620:FF:000090">
    <property type="entry name" value="asparagine synthetase [glutamine-hydrolyzing]"/>
    <property type="match status" value="1"/>
</dbReference>
<evidence type="ECO:0000256" key="8">
    <source>
        <dbReference type="ARBA" id="ARBA00022888"/>
    </source>
</evidence>
<comment type="catalytic activity">
    <reaction evidence="10 11">
        <text>L-aspartate + L-glutamine + ATP + H2O = L-asparagine + L-glutamate + AMP + diphosphate + H(+)</text>
        <dbReference type="Rhea" id="RHEA:12228"/>
        <dbReference type="ChEBI" id="CHEBI:15377"/>
        <dbReference type="ChEBI" id="CHEBI:15378"/>
        <dbReference type="ChEBI" id="CHEBI:29985"/>
        <dbReference type="ChEBI" id="CHEBI:29991"/>
        <dbReference type="ChEBI" id="CHEBI:30616"/>
        <dbReference type="ChEBI" id="CHEBI:33019"/>
        <dbReference type="ChEBI" id="CHEBI:58048"/>
        <dbReference type="ChEBI" id="CHEBI:58359"/>
        <dbReference type="ChEBI" id="CHEBI:456215"/>
        <dbReference type="EC" id="6.3.5.4"/>
    </reaction>
</comment>
<evidence type="ECO:0000256" key="10">
    <source>
        <dbReference type="ARBA" id="ARBA00048741"/>
    </source>
</evidence>
<dbReference type="PANTHER" id="PTHR11772">
    <property type="entry name" value="ASPARAGINE SYNTHETASE"/>
    <property type="match status" value="1"/>
</dbReference>
<evidence type="ECO:0000256" key="6">
    <source>
        <dbReference type="ARBA" id="ARBA00022741"/>
    </source>
</evidence>
<dbReference type="GO" id="GO:0005829">
    <property type="term" value="C:cytosol"/>
    <property type="evidence" value="ECO:0007669"/>
    <property type="project" value="TreeGrafter"/>
</dbReference>
<feature type="site" description="Important for beta-aspartyl-AMP intermediate formation" evidence="14">
    <location>
        <position position="326"/>
    </location>
</feature>
<dbReference type="Gene3D" id="3.40.50.620">
    <property type="entry name" value="HUPs"/>
    <property type="match status" value="1"/>
</dbReference>
<dbReference type="Gene3D" id="3.60.20.10">
    <property type="entry name" value="Glutamine Phosphoribosylpyrophosphate, subunit 1, domain 1"/>
    <property type="match status" value="1"/>
</dbReference>
<dbReference type="Proteomes" id="UP000007875">
    <property type="component" value="Unassembled WGS sequence"/>
</dbReference>
<dbReference type="CDD" id="cd00712">
    <property type="entry name" value="AsnB"/>
    <property type="match status" value="1"/>
</dbReference>
<evidence type="ECO:0000256" key="11">
    <source>
        <dbReference type="PIRNR" id="PIRNR001589"/>
    </source>
</evidence>
<evidence type="ECO:0000256" key="14">
    <source>
        <dbReference type="PIRSR" id="PIRSR001589-3"/>
    </source>
</evidence>
<protein>
    <recommendedName>
        <fullName evidence="3 11">Asparagine synthetase [glutamine-hydrolyzing]</fullName>
        <ecNumber evidence="2 11">6.3.5.4</ecNumber>
    </recommendedName>
</protein>
<feature type="binding site" evidence="13">
    <location>
        <begin position="324"/>
        <end position="325"/>
    </location>
    <ligand>
        <name>ATP</name>
        <dbReference type="ChEBI" id="CHEBI:30616"/>
    </ligand>
</feature>
<dbReference type="CDD" id="cd01991">
    <property type="entry name" value="Asn_synthase_B_C"/>
    <property type="match status" value="1"/>
</dbReference>
<evidence type="ECO:0000256" key="3">
    <source>
        <dbReference type="ARBA" id="ARBA00021389"/>
    </source>
</evidence>
<dbReference type="InterPro" id="IPR014729">
    <property type="entry name" value="Rossmann-like_a/b/a_fold"/>
</dbReference>
<evidence type="ECO:0000259" key="15">
    <source>
        <dbReference type="PROSITE" id="PS51278"/>
    </source>
</evidence>
<dbReference type="PIRSF" id="PIRSF001589">
    <property type="entry name" value="Asn_synthetase_glu-h"/>
    <property type="match status" value="1"/>
</dbReference>
<dbReference type="GO" id="GO:0004066">
    <property type="term" value="F:asparagine synthase (glutamine-hydrolyzing) activity"/>
    <property type="evidence" value="ECO:0007669"/>
    <property type="project" value="UniProtKB-EC"/>
</dbReference>
<accession>H2YGT1</accession>
<dbReference type="InterPro" id="IPR050795">
    <property type="entry name" value="Asn_Synthetase"/>
</dbReference>
<evidence type="ECO:0000256" key="7">
    <source>
        <dbReference type="ARBA" id="ARBA00022840"/>
    </source>
</evidence>
<dbReference type="InterPro" id="IPR029055">
    <property type="entry name" value="Ntn_hydrolases_N"/>
</dbReference>
<evidence type="ECO:0000256" key="1">
    <source>
        <dbReference type="ARBA" id="ARBA00005187"/>
    </source>
</evidence>
<feature type="active site" description="For GATase activity" evidence="12">
    <location>
        <position position="2"/>
    </location>
</feature>
<proteinExistence type="predicted"/>
<feature type="binding site" evidence="13">
    <location>
        <position position="217"/>
    </location>
    <ligand>
        <name>ATP</name>
        <dbReference type="ChEBI" id="CHEBI:30616"/>
    </ligand>
</feature>
<dbReference type="InterPro" id="IPR006426">
    <property type="entry name" value="Asn_synth_AEB"/>
</dbReference>
<dbReference type="UniPathway" id="UPA00134">
    <property type="reaction ID" value="UER00195"/>
</dbReference>
<dbReference type="GeneTree" id="ENSGT00390000001994"/>
<evidence type="ECO:0000313" key="16">
    <source>
        <dbReference type="Ensembl" id="ENSCSAVP00000004530.1"/>
    </source>
</evidence>
<evidence type="ECO:0000256" key="12">
    <source>
        <dbReference type="PIRSR" id="PIRSR001589-1"/>
    </source>
</evidence>
<dbReference type="SUPFAM" id="SSF56235">
    <property type="entry name" value="N-terminal nucleophile aminohydrolases (Ntn hydrolases)"/>
    <property type="match status" value="1"/>
</dbReference>
<dbReference type="GO" id="GO:0070981">
    <property type="term" value="P:L-asparagine biosynthetic process"/>
    <property type="evidence" value="ECO:0007669"/>
    <property type="project" value="UniProtKB-UniPathway"/>
</dbReference>
<dbReference type="InterPro" id="IPR017932">
    <property type="entry name" value="GATase_2_dom"/>
</dbReference>
<evidence type="ECO:0000313" key="17">
    <source>
        <dbReference type="Proteomes" id="UP000007875"/>
    </source>
</evidence>
<feature type="domain" description="Glutamine amidotransferase type-2" evidence="15">
    <location>
        <begin position="2"/>
        <end position="193"/>
    </location>
</feature>
<keyword evidence="9 12" id="KW-0315">Glutamine amidotransferase</keyword>
<reference evidence="17" key="1">
    <citation type="submission" date="2003-08" db="EMBL/GenBank/DDBJ databases">
        <authorList>
            <person name="Birren B."/>
            <person name="Nusbaum C."/>
            <person name="Abebe A."/>
            <person name="Abouelleil A."/>
            <person name="Adekoya E."/>
            <person name="Ait-zahra M."/>
            <person name="Allen N."/>
            <person name="Allen T."/>
            <person name="An P."/>
            <person name="Anderson M."/>
            <person name="Anderson S."/>
            <person name="Arachchi H."/>
            <person name="Armbruster J."/>
            <person name="Bachantsang P."/>
            <person name="Baldwin J."/>
            <person name="Barry A."/>
            <person name="Bayul T."/>
            <person name="Blitshsteyn B."/>
            <person name="Bloom T."/>
            <person name="Blye J."/>
            <person name="Boguslavskiy L."/>
            <person name="Borowsky M."/>
            <person name="Boukhgalter B."/>
            <person name="Brunache A."/>
            <person name="Butler J."/>
            <person name="Calixte N."/>
            <person name="Calvo S."/>
            <person name="Camarata J."/>
            <person name="Campo K."/>
            <person name="Chang J."/>
            <person name="Cheshatsang Y."/>
            <person name="Citroen M."/>
            <person name="Collymore A."/>
            <person name="Considine T."/>
            <person name="Cook A."/>
            <person name="Cooke P."/>
            <person name="Corum B."/>
            <person name="Cuomo C."/>
            <person name="David R."/>
            <person name="Dawoe T."/>
            <person name="Degray S."/>
            <person name="Dodge S."/>
            <person name="Dooley K."/>
            <person name="Dorje P."/>
            <person name="Dorjee K."/>
            <person name="Dorris L."/>
            <person name="Duffey N."/>
            <person name="Dupes A."/>
            <person name="Elkins T."/>
            <person name="Engels R."/>
            <person name="Erickson J."/>
            <person name="Farina A."/>
            <person name="Faro S."/>
            <person name="Ferreira P."/>
            <person name="Fischer H."/>
            <person name="Fitzgerald M."/>
            <person name="Foley K."/>
            <person name="Gage D."/>
            <person name="Galagan J."/>
            <person name="Gearin G."/>
            <person name="Gnerre S."/>
            <person name="Gnirke A."/>
            <person name="Goyette A."/>
            <person name="Graham J."/>
            <person name="Grandbois E."/>
            <person name="Gyaltsen K."/>
            <person name="Hafez N."/>
            <person name="Hagopian D."/>
            <person name="Hagos B."/>
            <person name="Hall J."/>
            <person name="Hatcher B."/>
            <person name="Heller A."/>
            <person name="Higgins H."/>
            <person name="Honan T."/>
            <person name="Horn A."/>
            <person name="Houde N."/>
            <person name="Hughes L."/>
            <person name="Hulme W."/>
            <person name="Husby E."/>
            <person name="Iliev I."/>
            <person name="Jaffe D."/>
            <person name="Jones C."/>
            <person name="Kamal M."/>
            <person name="Kamat A."/>
            <person name="Kamvysselis M."/>
            <person name="Karlsson E."/>
            <person name="Kells C."/>
            <person name="Kieu A."/>
            <person name="Kisner P."/>
            <person name="Kodira C."/>
            <person name="Kulbokas E."/>
            <person name="Labutti K."/>
            <person name="Lama D."/>
            <person name="Landers T."/>
            <person name="Leger J."/>
            <person name="Levine S."/>
            <person name="Lewis D."/>
            <person name="Lewis T."/>
            <person name="Lindblad-toh K."/>
            <person name="Liu X."/>
            <person name="Lokyitsang T."/>
            <person name="Lokyitsang Y."/>
            <person name="Lucien O."/>
            <person name="Lui A."/>
            <person name="Ma L.J."/>
            <person name="Mabbitt R."/>
            <person name="Macdonald J."/>
            <person name="Maclean C."/>
            <person name="Major J."/>
            <person name="Manning J."/>
            <person name="Marabella R."/>
            <person name="Maru K."/>
            <person name="Matthews C."/>
            <person name="Mauceli E."/>
            <person name="Mccarthy M."/>
            <person name="Mcdonough S."/>
            <person name="Mcghee T."/>
            <person name="Meldrim J."/>
            <person name="Meneus L."/>
            <person name="Mesirov J."/>
            <person name="Mihalev A."/>
            <person name="Mihova T."/>
            <person name="Mikkelsen T."/>
            <person name="Mlenga V."/>
            <person name="Moru K."/>
            <person name="Mozes J."/>
            <person name="Mulrain L."/>
            <person name="Munson G."/>
            <person name="Naylor J."/>
            <person name="Newes C."/>
            <person name="Nguyen C."/>
            <person name="Nguyen N."/>
            <person name="Nguyen T."/>
            <person name="Nicol R."/>
            <person name="Nielsen C."/>
            <person name="Nizzari M."/>
            <person name="Norbu C."/>
            <person name="Norbu N."/>
            <person name="O'donnell P."/>
            <person name="Okoawo O."/>
            <person name="O'leary S."/>
            <person name="Omotosho B."/>
            <person name="O'neill K."/>
            <person name="Osman S."/>
            <person name="Parker S."/>
            <person name="Perrin D."/>
            <person name="Phunkhang P."/>
            <person name="Piqani B."/>
            <person name="Purcell S."/>
            <person name="Rachupka T."/>
            <person name="Ramasamy U."/>
            <person name="Rameau R."/>
            <person name="Ray V."/>
            <person name="Raymond C."/>
            <person name="Retta R."/>
            <person name="Richardson S."/>
            <person name="Rise C."/>
            <person name="Rodriguez J."/>
            <person name="Rogers J."/>
            <person name="Rogov P."/>
            <person name="Rutman M."/>
            <person name="Schupbach R."/>
            <person name="Seaman C."/>
            <person name="Settipalli S."/>
            <person name="Sharpe T."/>
            <person name="Sheridan J."/>
            <person name="Sherpa N."/>
            <person name="Shi J."/>
            <person name="Smirnov S."/>
            <person name="Smith C."/>
            <person name="Sougnez C."/>
            <person name="Spencer B."/>
            <person name="Stalker J."/>
            <person name="Stange-thomann N."/>
            <person name="Stavropoulos S."/>
            <person name="Stetson K."/>
            <person name="Stone C."/>
            <person name="Stone S."/>
            <person name="Stubbs M."/>
            <person name="Talamas J."/>
            <person name="Tchuinga P."/>
            <person name="Tenzing P."/>
            <person name="Tesfaye S."/>
            <person name="Theodore J."/>
            <person name="Thoulutsang Y."/>
            <person name="Topham K."/>
            <person name="Towey S."/>
            <person name="Tsamla T."/>
            <person name="Tsomo N."/>
            <person name="Vallee D."/>
            <person name="Vassiliev H."/>
            <person name="Venkataraman V."/>
            <person name="Vinson J."/>
            <person name="Vo A."/>
            <person name="Wade C."/>
            <person name="Wang S."/>
            <person name="Wangchuk T."/>
            <person name="Wangdi T."/>
            <person name="Whittaker C."/>
            <person name="Wilkinson J."/>
            <person name="Wu Y."/>
            <person name="Wyman D."/>
            <person name="Yadav S."/>
            <person name="Yang S."/>
            <person name="Yang X."/>
            <person name="Yeager S."/>
            <person name="Yee E."/>
            <person name="Young G."/>
            <person name="Zainoun J."/>
            <person name="Zembeck L."/>
            <person name="Zimmer A."/>
            <person name="Zody M."/>
            <person name="Lander E."/>
        </authorList>
    </citation>
    <scope>NUCLEOTIDE SEQUENCE [LARGE SCALE GENOMIC DNA]</scope>
</reference>
<evidence type="ECO:0000256" key="5">
    <source>
        <dbReference type="ARBA" id="ARBA00022605"/>
    </source>
</evidence>
<keyword evidence="17" id="KW-1185">Reference proteome</keyword>
<dbReference type="Pfam" id="PF00733">
    <property type="entry name" value="Asn_synthase"/>
    <property type="match status" value="2"/>
</dbReference>
<sequence length="522" mass="59274">MCGIWALFGYDTTDVTQFTCALTMAHRGPDCFRFENVSEMRNAKLAFHRLEVVGNVGGMQPMRLQQLPHLTLICNGEIYNCRKLKEEFAFEFESTSDCEVILHLYDKFGAEVCDLLDGVFAYVIVDTREYRVIISRDTFGIRPMFYYVTKDGQMGVCSEVKGESEFIHTSPGCGGSPDILGLRCTDPTITNNDKNIRTLMTNAVEKRLMSYRRVGSLLSGGLDSSLVAAITAQKLRERGVEQPIQTFSIGVESSPDVIAARKVAEHIKSEHHEVTFSPQEGIRALEETIFALESYDVTTVRASIPMYLISRYISENTDTIVIMSGEGADELAQGYIYFHKQPSPQEGDIESKRLLTDLYLFDVLRTDRSTAAHGLEVRAPFLDHAFVSYFLSLPASKRMPQVSVDGVEKHLLRSSFDGTNLIPTEILWRRKEAFSDGVTSKKRSWFEILQEHIDSMISDEELDKARENYPFHTPRTKEALFYRRTFESKFGSKLSKLIPYQWLPRWTGSDDPSARVLAHYQN</sequence>
<dbReference type="PROSITE" id="PS51278">
    <property type="entry name" value="GATASE_TYPE_2"/>
    <property type="match status" value="1"/>
</dbReference>
<evidence type="ECO:0000256" key="13">
    <source>
        <dbReference type="PIRSR" id="PIRSR001589-2"/>
    </source>
</evidence>
<dbReference type="GO" id="GO:0005524">
    <property type="term" value="F:ATP binding"/>
    <property type="evidence" value="ECO:0007669"/>
    <property type="project" value="UniProtKB-KW"/>
</dbReference>
<keyword evidence="7 11" id="KW-0067">ATP-binding</keyword>
<keyword evidence="5 12" id="KW-0028">Amino-acid biosynthesis</keyword>
<name>H2YGT1_CIOSA</name>
<dbReference type="Ensembl" id="ENSCSAVT00000004596.1">
    <property type="protein sequence ID" value="ENSCSAVP00000004530.1"/>
    <property type="gene ID" value="ENSCSAVG00000002690.1"/>
</dbReference>
<feature type="binding site" evidence="13">
    <location>
        <position position="249"/>
    </location>
    <ligand>
        <name>ATP</name>
        <dbReference type="ChEBI" id="CHEBI:30616"/>
    </ligand>
</feature>
<dbReference type="EC" id="6.3.5.4" evidence="2 11"/>
<dbReference type="PANTHER" id="PTHR11772:SF23">
    <property type="entry name" value="ASPARAGINE SYNTHETASE [GLUTAMINE-HYDROLYZING]"/>
    <property type="match status" value="1"/>
</dbReference>
<evidence type="ECO:0000256" key="4">
    <source>
        <dbReference type="ARBA" id="ARBA00022598"/>
    </source>
</evidence>
<organism evidence="16 17">
    <name type="scientific">Ciona savignyi</name>
    <name type="common">Pacific transparent sea squirt</name>
    <dbReference type="NCBI Taxonomy" id="51511"/>
    <lineage>
        <taxon>Eukaryota</taxon>
        <taxon>Metazoa</taxon>
        <taxon>Chordata</taxon>
        <taxon>Tunicata</taxon>
        <taxon>Ascidiacea</taxon>
        <taxon>Phlebobranchia</taxon>
        <taxon>Cionidae</taxon>
        <taxon>Ciona</taxon>
    </lineage>
</organism>
<evidence type="ECO:0000256" key="9">
    <source>
        <dbReference type="ARBA" id="ARBA00022962"/>
    </source>
</evidence>
<keyword evidence="6 11" id="KW-0547">Nucleotide-binding</keyword>
<dbReference type="AlphaFoldDB" id="H2YGT1"/>